<evidence type="ECO:0000313" key="1">
    <source>
        <dbReference type="EMBL" id="GGC92286.1"/>
    </source>
</evidence>
<reference evidence="2" key="1">
    <citation type="journal article" date="2019" name="Int. J. Syst. Evol. Microbiol.">
        <title>The Global Catalogue of Microorganisms (GCM) 10K type strain sequencing project: providing services to taxonomists for standard genome sequencing and annotation.</title>
        <authorList>
            <consortium name="The Broad Institute Genomics Platform"/>
            <consortium name="The Broad Institute Genome Sequencing Center for Infectious Disease"/>
            <person name="Wu L."/>
            <person name="Ma J."/>
        </authorList>
    </citation>
    <scope>NUCLEOTIDE SEQUENCE [LARGE SCALE GENOMIC DNA]</scope>
    <source>
        <strain evidence="2">CGMCC 1.12482</strain>
    </source>
</reference>
<dbReference type="Proteomes" id="UP000638188">
    <property type="component" value="Unassembled WGS sequence"/>
</dbReference>
<dbReference type="EMBL" id="BMFF01000002">
    <property type="protein sequence ID" value="GGC92286.1"/>
    <property type="molecule type" value="Genomic_DNA"/>
</dbReference>
<sequence length="101" mass="11326">MGVLPFLRALQTGFYITQALVAVENIVHRTAFQVLDFLLHMRDSPVCRKRTAAGVCAQLAAHQRKKTRFSCPIGAQQADFLARVQGEVGVFQEAQWPTLER</sequence>
<comment type="caution">
    <text evidence="1">The sequence shown here is derived from an EMBL/GenBank/DDBJ whole genome shotgun (WGS) entry which is preliminary data.</text>
</comment>
<accession>A0ABQ1PAK1</accession>
<protein>
    <submittedName>
        <fullName evidence="1">Uncharacterized protein</fullName>
    </submittedName>
</protein>
<proteinExistence type="predicted"/>
<name>A0ABQ1PAK1_9GAMM</name>
<keyword evidence="2" id="KW-1185">Reference proteome</keyword>
<gene>
    <name evidence="1" type="ORF">GCM10007418_09830</name>
</gene>
<organism evidence="1 2">
    <name type="scientific">Halopseudomonas salina</name>
    <dbReference type="NCBI Taxonomy" id="1323744"/>
    <lineage>
        <taxon>Bacteria</taxon>
        <taxon>Pseudomonadati</taxon>
        <taxon>Pseudomonadota</taxon>
        <taxon>Gammaproteobacteria</taxon>
        <taxon>Pseudomonadales</taxon>
        <taxon>Pseudomonadaceae</taxon>
        <taxon>Halopseudomonas</taxon>
    </lineage>
</organism>
<evidence type="ECO:0000313" key="2">
    <source>
        <dbReference type="Proteomes" id="UP000638188"/>
    </source>
</evidence>